<keyword evidence="2" id="KW-0813">Transport</keyword>
<dbReference type="Proteomes" id="UP000636479">
    <property type="component" value="Unassembled WGS sequence"/>
</dbReference>
<evidence type="ECO:0000256" key="6">
    <source>
        <dbReference type="ARBA" id="ARBA00022824"/>
    </source>
</evidence>
<evidence type="ECO:0000256" key="1">
    <source>
        <dbReference type="ARBA" id="ARBA00004586"/>
    </source>
</evidence>
<dbReference type="GeneID" id="59342795"/>
<evidence type="ECO:0000256" key="8">
    <source>
        <dbReference type="ARBA" id="ARBA00023055"/>
    </source>
</evidence>
<dbReference type="GO" id="GO:0061817">
    <property type="term" value="P:endoplasmic reticulum-plasma membrane tethering"/>
    <property type="evidence" value="ECO:0007669"/>
    <property type="project" value="InterPro"/>
</dbReference>
<dbReference type="Pfam" id="PF00168">
    <property type="entry name" value="C2"/>
    <property type="match status" value="2"/>
</dbReference>
<feature type="transmembrane region" description="Helical" evidence="13">
    <location>
        <begin position="74"/>
        <end position="94"/>
    </location>
</feature>
<comment type="subcellular location">
    <subcellularLocation>
        <location evidence="1">Endoplasmic reticulum membrane</location>
    </subcellularLocation>
</comment>
<feature type="region of interest" description="Disordered" evidence="12">
    <location>
        <begin position="1"/>
        <end position="24"/>
    </location>
</feature>
<feature type="transmembrane region" description="Helical" evidence="13">
    <location>
        <begin position="106"/>
        <end position="130"/>
    </location>
</feature>
<accession>A0A8H6WEQ4</accession>
<evidence type="ECO:0000259" key="14">
    <source>
        <dbReference type="PROSITE" id="PS50004"/>
    </source>
</evidence>
<dbReference type="SMART" id="SM00239">
    <property type="entry name" value="C2"/>
    <property type="match status" value="2"/>
</dbReference>
<dbReference type="OrthoDB" id="419768at2759"/>
<evidence type="ECO:0000313" key="17">
    <source>
        <dbReference type="Proteomes" id="UP000636479"/>
    </source>
</evidence>
<comment type="caution">
    <text evidence="16">The sequence shown here is derived from an EMBL/GenBank/DDBJ whole genome shotgun (WGS) entry which is preliminary data.</text>
</comment>
<feature type="coiled-coil region" evidence="11">
    <location>
        <begin position="515"/>
        <end position="557"/>
    </location>
</feature>
<evidence type="ECO:0000256" key="11">
    <source>
        <dbReference type="SAM" id="Coils"/>
    </source>
</evidence>
<feature type="region of interest" description="Disordered" evidence="12">
    <location>
        <begin position="899"/>
        <end position="934"/>
    </location>
</feature>
<evidence type="ECO:0000256" key="12">
    <source>
        <dbReference type="SAM" id="MobiDB-lite"/>
    </source>
</evidence>
<dbReference type="InterPro" id="IPR035892">
    <property type="entry name" value="C2_domain_sf"/>
</dbReference>
<keyword evidence="6" id="KW-0256">Endoplasmic reticulum</keyword>
<dbReference type="Gene3D" id="2.60.40.150">
    <property type="entry name" value="C2 domain"/>
    <property type="match status" value="2"/>
</dbReference>
<keyword evidence="5" id="KW-0677">Repeat</keyword>
<keyword evidence="11" id="KW-0175">Coiled coil</keyword>
<dbReference type="PANTHER" id="PTHR47348:SF2">
    <property type="entry name" value="MEIOTICALLY UP-REGULATED 190 PROTEIN"/>
    <property type="match status" value="1"/>
</dbReference>
<evidence type="ECO:0000259" key="15">
    <source>
        <dbReference type="PROSITE" id="PS51847"/>
    </source>
</evidence>
<proteinExistence type="predicted"/>
<keyword evidence="9" id="KW-0446">Lipid-binding</keyword>
<feature type="domain" description="SMP-LTD" evidence="15">
    <location>
        <begin position="154"/>
        <end position="358"/>
    </location>
</feature>
<dbReference type="GO" id="GO:0006869">
    <property type="term" value="P:lipid transport"/>
    <property type="evidence" value="ECO:0007669"/>
    <property type="project" value="UniProtKB-KW"/>
</dbReference>
<keyword evidence="10 13" id="KW-0472">Membrane</keyword>
<keyword evidence="17" id="KW-1185">Reference proteome</keyword>
<dbReference type="AlphaFoldDB" id="A0A8H6WEQ4"/>
<dbReference type="CDD" id="cd21676">
    <property type="entry name" value="SMP_Mug190"/>
    <property type="match status" value="1"/>
</dbReference>
<dbReference type="InterPro" id="IPR031468">
    <property type="entry name" value="SMP_LBD"/>
</dbReference>
<keyword evidence="4 13" id="KW-0812">Transmembrane</keyword>
<gene>
    <name evidence="16" type="ORF">MIND_00343200</name>
</gene>
<evidence type="ECO:0000256" key="3">
    <source>
        <dbReference type="ARBA" id="ARBA00022553"/>
    </source>
</evidence>
<keyword evidence="3" id="KW-0597">Phosphoprotein</keyword>
<dbReference type="EMBL" id="JACAZF010000003">
    <property type="protein sequence ID" value="KAF7309714.1"/>
    <property type="molecule type" value="Genomic_DNA"/>
</dbReference>
<evidence type="ECO:0000256" key="4">
    <source>
        <dbReference type="ARBA" id="ARBA00022692"/>
    </source>
</evidence>
<evidence type="ECO:0000256" key="5">
    <source>
        <dbReference type="ARBA" id="ARBA00022737"/>
    </source>
</evidence>
<dbReference type="CDD" id="cd04052">
    <property type="entry name" value="C2B_Tricalbin-like"/>
    <property type="match status" value="1"/>
</dbReference>
<organism evidence="16 17">
    <name type="scientific">Mycena indigotica</name>
    <dbReference type="NCBI Taxonomy" id="2126181"/>
    <lineage>
        <taxon>Eukaryota</taxon>
        <taxon>Fungi</taxon>
        <taxon>Dikarya</taxon>
        <taxon>Basidiomycota</taxon>
        <taxon>Agaricomycotina</taxon>
        <taxon>Agaricomycetes</taxon>
        <taxon>Agaricomycetidae</taxon>
        <taxon>Agaricales</taxon>
        <taxon>Marasmiineae</taxon>
        <taxon>Mycenaceae</taxon>
        <taxon>Mycena</taxon>
    </lineage>
</organism>
<evidence type="ECO:0000256" key="9">
    <source>
        <dbReference type="ARBA" id="ARBA00023121"/>
    </source>
</evidence>
<dbReference type="GO" id="GO:0008289">
    <property type="term" value="F:lipid binding"/>
    <property type="evidence" value="ECO:0007669"/>
    <property type="project" value="UniProtKB-KW"/>
</dbReference>
<protein>
    <submittedName>
        <fullName evidence="16">Meiotically up-regulated 190 protein</fullName>
    </submittedName>
</protein>
<keyword evidence="7 13" id="KW-1133">Transmembrane helix</keyword>
<evidence type="ECO:0000256" key="13">
    <source>
        <dbReference type="SAM" id="Phobius"/>
    </source>
</evidence>
<evidence type="ECO:0000256" key="2">
    <source>
        <dbReference type="ARBA" id="ARBA00022448"/>
    </source>
</evidence>
<sequence length="997" mass="110407">MSTQPSSEGQTPTPDTNTTVHDPVTRSNVALRRWSSASQSSSSNESLVVNGHPDIVQNAQLADQLDITTRKTKIQMAAVAGAGSFVGAVAILMLSRILGSLMNGWTGWAISGVLCCILAVVSASSVLYYWNPPPLAPPIQLDGPENQLHQRTTSPETALWFNAFLGSLWPIINPALFISVSDMLEDALQASLPKFITGVRVADMGQGSQSIEILEIRSLDTDANAKDSDKRGDFVNLEVLLSYHARSHGKSLMERSGNPHILMEFLLTGGVAVPVWIELTGLKVATRMRIQLMPNPPFLSSLILTLLGQPKVTLKCTPMNQKFVNVMDIPVLSGWLQSAIDGAVGAYVAPRSLTLDLKTMLSGREAMDTEAFGVLVVIAKSAVGFRNGDGGKFWESEAERHGDPYVSIGWGKWGKPVWSSRIIENEGNPHWEEIAFLLVGPSEINAKEKLRVQLWDSDRGAADDLLGTVEVNLNELMEDSKTLNRMSSRTDSFTDIEGRKQLPGELRWECGYFAKTSLEQHLAQKGESLDELKADVERQTERELREADSIQKNAKEDIENQKRVKLKDRGDEIIAACPPTDEWPSGILSVMVEQIDGLIVPHPRKSKIGEGESEDQSDHLPNAYCTIILNHQRVFRTRTKLKTNKPYFSASTERFVKDWRTASVMVAVRDQRLHEVDPLIGVVVLPLRTLFEKRSQVSGSYPLTGGIGFGRVKLSLVFRSVQAQLPRSLIGWDVGTLDIQPSARATDNLPSDVSACKLVLRTLNGKGKLHTHEDGWQHERGKPVRLAVKRRYAECLLIEFRKHSVGPDSTSAFSVLWMKDIGDDEDSTVNLPVWRSQKRVLQRAQFNTQEPKDAERLGTLKLKLRLWPGLSGYHKSLADHDPNIADVMKVLDAAEEMLRGDGDSPRDSLYDSVVSSDSEEAPAPEPKTNGGILSEIKDHKKRSDQLHREHRGLMQWGAARKLAWVGHNVEQVAGGLEQKVKGKFKHRQAEQGMDTEA</sequence>
<dbReference type="PROSITE" id="PS50004">
    <property type="entry name" value="C2"/>
    <property type="match status" value="2"/>
</dbReference>
<feature type="domain" description="C2" evidence="14">
    <location>
        <begin position="568"/>
        <end position="701"/>
    </location>
</feature>
<dbReference type="PANTHER" id="PTHR47348">
    <property type="entry name" value="MEIOTICALLY UP-REGULATED GENE 190 PROTEIN"/>
    <property type="match status" value="1"/>
</dbReference>
<evidence type="ECO:0000256" key="7">
    <source>
        <dbReference type="ARBA" id="ARBA00022989"/>
    </source>
</evidence>
<dbReference type="RefSeq" id="XP_037223164.1">
    <property type="nucleotide sequence ID" value="XM_037360279.1"/>
</dbReference>
<dbReference type="Pfam" id="PF25669">
    <property type="entry name" value="SMP_MUG190-like"/>
    <property type="match status" value="1"/>
</dbReference>
<reference evidence="16" key="1">
    <citation type="submission" date="2020-05" db="EMBL/GenBank/DDBJ databases">
        <title>Mycena genomes resolve the evolution of fungal bioluminescence.</title>
        <authorList>
            <person name="Tsai I.J."/>
        </authorList>
    </citation>
    <scope>NUCLEOTIDE SEQUENCE</scope>
    <source>
        <strain evidence="16">171206Taipei</strain>
    </source>
</reference>
<dbReference type="InterPro" id="IPR057349">
    <property type="entry name" value="C2_Mug190_3rd"/>
</dbReference>
<feature type="domain" description="C2" evidence="14">
    <location>
        <begin position="355"/>
        <end position="487"/>
    </location>
</feature>
<dbReference type="SUPFAM" id="SSF49562">
    <property type="entry name" value="C2 domain (Calcium/lipid-binding domain, CaLB)"/>
    <property type="match status" value="2"/>
</dbReference>
<dbReference type="InterPro" id="IPR037765">
    <property type="entry name" value="C2B_Tricalbin"/>
</dbReference>
<dbReference type="GO" id="GO:0005789">
    <property type="term" value="C:endoplasmic reticulum membrane"/>
    <property type="evidence" value="ECO:0007669"/>
    <property type="project" value="UniProtKB-SubCell"/>
</dbReference>
<feature type="compositionally biased region" description="Basic and acidic residues" evidence="12">
    <location>
        <begin position="899"/>
        <end position="909"/>
    </location>
</feature>
<keyword evidence="8" id="KW-0445">Lipid transport</keyword>
<dbReference type="PROSITE" id="PS51847">
    <property type="entry name" value="SMP"/>
    <property type="match status" value="1"/>
</dbReference>
<dbReference type="Pfam" id="PF25331">
    <property type="entry name" value="C2_Mug190_3rd"/>
    <property type="match status" value="1"/>
</dbReference>
<name>A0A8H6WEQ4_9AGAR</name>
<evidence type="ECO:0000313" key="16">
    <source>
        <dbReference type="EMBL" id="KAF7309714.1"/>
    </source>
</evidence>
<evidence type="ECO:0000256" key="10">
    <source>
        <dbReference type="ARBA" id="ARBA00023136"/>
    </source>
</evidence>
<dbReference type="InterPro" id="IPR000008">
    <property type="entry name" value="C2_dom"/>
</dbReference>